<dbReference type="Proteomes" id="UP000595437">
    <property type="component" value="Chromosome 16"/>
</dbReference>
<organism evidence="2 3">
    <name type="scientific">Caligus rogercresseyi</name>
    <name type="common">Sea louse</name>
    <dbReference type="NCBI Taxonomy" id="217165"/>
    <lineage>
        <taxon>Eukaryota</taxon>
        <taxon>Metazoa</taxon>
        <taxon>Ecdysozoa</taxon>
        <taxon>Arthropoda</taxon>
        <taxon>Crustacea</taxon>
        <taxon>Multicrustacea</taxon>
        <taxon>Hexanauplia</taxon>
        <taxon>Copepoda</taxon>
        <taxon>Siphonostomatoida</taxon>
        <taxon>Caligidae</taxon>
        <taxon>Caligus</taxon>
    </lineage>
</organism>
<protein>
    <submittedName>
        <fullName evidence="2">Ataxin2like proteinlike</fullName>
    </submittedName>
</protein>
<dbReference type="EMBL" id="CP045905">
    <property type="protein sequence ID" value="QQP37089.1"/>
    <property type="molecule type" value="Genomic_DNA"/>
</dbReference>
<feature type="compositionally biased region" description="Acidic residues" evidence="1">
    <location>
        <begin position="1"/>
        <end position="13"/>
    </location>
</feature>
<evidence type="ECO:0000256" key="1">
    <source>
        <dbReference type="SAM" id="MobiDB-lite"/>
    </source>
</evidence>
<feature type="region of interest" description="Disordered" evidence="1">
    <location>
        <begin position="1"/>
        <end position="29"/>
    </location>
</feature>
<sequence>MEAEEGEGEEELEGGSLEGSHNGWKPEDMFAKNEQNYGVKSTYKDNLEGYTCQLSLEGRDSLEYK</sequence>
<evidence type="ECO:0000313" key="3">
    <source>
        <dbReference type="Proteomes" id="UP000595437"/>
    </source>
</evidence>
<dbReference type="OrthoDB" id="2275718at2759"/>
<reference evidence="3" key="1">
    <citation type="submission" date="2021-01" db="EMBL/GenBank/DDBJ databases">
        <title>Caligus Genome Assembly.</title>
        <authorList>
            <person name="Gallardo-Escarate C."/>
        </authorList>
    </citation>
    <scope>NUCLEOTIDE SEQUENCE [LARGE SCALE GENOMIC DNA]</scope>
</reference>
<keyword evidence="3" id="KW-1185">Reference proteome</keyword>
<name>A0A7T8JWJ7_CALRO</name>
<proteinExistence type="predicted"/>
<dbReference type="AlphaFoldDB" id="A0A7T8JWJ7"/>
<gene>
    <name evidence="2" type="ORF">FKW44_022399</name>
</gene>
<accession>A0A7T8JWJ7</accession>
<evidence type="ECO:0000313" key="2">
    <source>
        <dbReference type="EMBL" id="QQP37089.1"/>
    </source>
</evidence>